<dbReference type="AlphaFoldDB" id="A0A6S7HYA1"/>
<evidence type="ECO:0000256" key="7">
    <source>
        <dbReference type="ARBA" id="ARBA00023303"/>
    </source>
</evidence>
<keyword evidence="4" id="KW-1133">Transmembrane helix</keyword>
<gene>
    <name evidence="9" type="ORF">PACLA_8A051090</name>
</gene>
<keyword evidence="2" id="KW-0813">Transport</keyword>
<dbReference type="InterPro" id="IPR011333">
    <property type="entry name" value="SKP1/BTB/POZ_sf"/>
</dbReference>
<dbReference type="Proteomes" id="UP001152795">
    <property type="component" value="Unassembled WGS sequence"/>
</dbReference>
<dbReference type="SMART" id="SM00225">
    <property type="entry name" value="BTB"/>
    <property type="match status" value="1"/>
</dbReference>
<dbReference type="PRINTS" id="PR00169">
    <property type="entry name" value="KCHANNEL"/>
</dbReference>
<keyword evidence="3" id="KW-0812">Transmembrane</keyword>
<dbReference type="OrthoDB" id="10025005at2759"/>
<dbReference type="GO" id="GO:0005251">
    <property type="term" value="F:delayed rectifier potassium channel activity"/>
    <property type="evidence" value="ECO:0007669"/>
    <property type="project" value="TreeGrafter"/>
</dbReference>
<name>A0A6S7HYA1_PARCT</name>
<sequence>MSRLVQERHTEPQKSGSDGMERIRLNIGGQKHETYFSTVRNLPDTRLFSIIESAVKSPDYDPETTEVFFDRHPAVFAQVLNYYRTGKLHCPTDVCGPLFEQELNYWGIDEKDMEPCCWANYTQHRDAEENLKNVLYEGTSEECVADTSFMPQQSEIARLWKKIQPKVWATLDESRSSNKARA</sequence>
<dbReference type="InterPro" id="IPR003974">
    <property type="entry name" value="K_chnl_volt-dep_Kv3"/>
</dbReference>
<accession>A0A6S7HYA1</accession>
<dbReference type="InterPro" id="IPR003131">
    <property type="entry name" value="T1-type_BTB"/>
</dbReference>
<evidence type="ECO:0000256" key="3">
    <source>
        <dbReference type="ARBA" id="ARBA00022692"/>
    </source>
</evidence>
<keyword evidence="6" id="KW-0472">Membrane</keyword>
<comment type="subcellular location">
    <subcellularLocation>
        <location evidence="1">Membrane</location>
        <topology evidence="1">Multi-pass membrane protein</topology>
    </subcellularLocation>
</comment>
<dbReference type="GO" id="GO:0008076">
    <property type="term" value="C:voltage-gated potassium channel complex"/>
    <property type="evidence" value="ECO:0007669"/>
    <property type="project" value="InterPro"/>
</dbReference>
<dbReference type="GO" id="GO:0051260">
    <property type="term" value="P:protein homooligomerization"/>
    <property type="evidence" value="ECO:0007669"/>
    <property type="project" value="InterPro"/>
</dbReference>
<dbReference type="InterPro" id="IPR000210">
    <property type="entry name" value="BTB/POZ_dom"/>
</dbReference>
<keyword evidence="10" id="KW-1185">Reference proteome</keyword>
<dbReference type="InterPro" id="IPR028325">
    <property type="entry name" value="VG_K_chnl"/>
</dbReference>
<evidence type="ECO:0000256" key="8">
    <source>
        <dbReference type="SAM" id="MobiDB-lite"/>
    </source>
</evidence>
<dbReference type="CDD" id="cd18379">
    <property type="entry name" value="BTB_POZ_Kv3_KCNC"/>
    <property type="match status" value="1"/>
</dbReference>
<comment type="caution">
    <text evidence="9">The sequence shown here is derived from an EMBL/GenBank/DDBJ whole genome shotgun (WGS) entry which is preliminary data.</text>
</comment>
<evidence type="ECO:0000256" key="4">
    <source>
        <dbReference type="ARBA" id="ARBA00022989"/>
    </source>
</evidence>
<dbReference type="EMBL" id="CACRXK020006787">
    <property type="protein sequence ID" value="CAB4010446.1"/>
    <property type="molecule type" value="Genomic_DNA"/>
</dbReference>
<dbReference type="PRINTS" id="PR01498">
    <property type="entry name" value="SHAWCHANNEL"/>
</dbReference>
<dbReference type="PANTHER" id="PTHR11537">
    <property type="entry name" value="VOLTAGE-GATED POTASSIUM CHANNEL"/>
    <property type="match status" value="1"/>
</dbReference>
<evidence type="ECO:0000313" key="10">
    <source>
        <dbReference type="Proteomes" id="UP001152795"/>
    </source>
</evidence>
<dbReference type="Gene3D" id="3.30.710.10">
    <property type="entry name" value="Potassium Channel Kv1.1, Chain A"/>
    <property type="match status" value="1"/>
</dbReference>
<organism evidence="9 10">
    <name type="scientific">Paramuricea clavata</name>
    <name type="common">Red gorgonian</name>
    <name type="synonym">Violescent sea-whip</name>
    <dbReference type="NCBI Taxonomy" id="317549"/>
    <lineage>
        <taxon>Eukaryota</taxon>
        <taxon>Metazoa</taxon>
        <taxon>Cnidaria</taxon>
        <taxon>Anthozoa</taxon>
        <taxon>Octocorallia</taxon>
        <taxon>Malacalcyonacea</taxon>
        <taxon>Plexauridae</taxon>
        <taxon>Paramuricea</taxon>
    </lineage>
</organism>
<reference evidence="9" key="1">
    <citation type="submission" date="2020-04" db="EMBL/GenBank/DDBJ databases">
        <authorList>
            <person name="Alioto T."/>
            <person name="Alioto T."/>
            <person name="Gomez Garrido J."/>
        </authorList>
    </citation>
    <scope>NUCLEOTIDE SEQUENCE</scope>
    <source>
        <strain evidence="9">A484AB</strain>
    </source>
</reference>
<evidence type="ECO:0000256" key="6">
    <source>
        <dbReference type="ARBA" id="ARBA00023136"/>
    </source>
</evidence>
<dbReference type="SUPFAM" id="SSF54695">
    <property type="entry name" value="POZ domain"/>
    <property type="match status" value="1"/>
</dbReference>
<dbReference type="GO" id="GO:0001508">
    <property type="term" value="P:action potential"/>
    <property type="evidence" value="ECO:0007669"/>
    <property type="project" value="TreeGrafter"/>
</dbReference>
<dbReference type="PANTHER" id="PTHR11537:SF252">
    <property type="entry name" value="POTASSIUM VOLTAGE-GATED CHANNEL PROTEIN SHAW"/>
    <property type="match status" value="1"/>
</dbReference>
<dbReference type="FunFam" id="3.30.710.10:FF:000002">
    <property type="entry name" value="Potassium voltage-gated channel subfamily C member 2"/>
    <property type="match status" value="1"/>
</dbReference>
<keyword evidence="5" id="KW-0406">Ion transport</keyword>
<feature type="non-terminal residue" evidence="9">
    <location>
        <position position="182"/>
    </location>
</feature>
<evidence type="ECO:0000256" key="1">
    <source>
        <dbReference type="ARBA" id="ARBA00004141"/>
    </source>
</evidence>
<proteinExistence type="predicted"/>
<feature type="region of interest" description="Disordered" evidence="8">
    <location>
        <begin position="1"/>
        <end position="20"/>
    </location>
</feature>
<evidence type="ECO:0000256" key="2">
    <source>
        <dbReference type="ARBA" id="ARBA00022448"/>
    </source>
</evidence>
<evidence type="ECO:0000313" key="9">
    <source>
        <dbReference type="EMBL" id="CAB4010446.1"/>
    </source>
</evidence>
<evidence type="ECO:0000256" key="5">
    <source>
        <dbReference type="ARBA" id="ARBA00023065"/>
    </source>
</evidence>
<feature type="compositionally biased region" description="Basic and acidic residues" evidence="8">
    <location>
        <begin position="1"/>
        <end position="12"/>
    </location>
</feature>
<keyword evidence="7" id="KW-0407">Ion channel</keyword>
<protein>
    <submittedName>
        <fullName evidence="9">Partial</fullName>
    </submittedName>
</protein>
<dbReference type="Pfam" id="PF02214">
    <property type="entry name" value="BTB_2"/>
    <property type="match status" value="1"/>
</dbReference>